<gene>
    <name evidence="1" type="ORF">E1750_13880</name>
</gene>
<accession>A0A4P6YFZ5</accession>
<dbReference type="Pfam" id="PF10387">
    <property type="entry name" value="DUF2442"/>
    <property type="match status" value="1"/>
</dbReference>
<evidence type="ECO:0000313" key="1">
    <source>
        <dbReference type="EMBL" id="QBN19844.1"/>
    </source>
</evidence>
<proteinExistence type="predicted"/>
<dbReference type="OrthoDB" id="1369138at2"/>
<dbReference type="SUPFAM" id="SSF143880">
    <property type="entry name" value="NE0471 N-terminal domain-like"/>
    <property type="match status" value="1"/>
</dbReference>
<dbReference type="AlphaFoldDB" id="A0A4P6YFZ5"/>
<reference evidence="2" key="1">
    <citation type="submission" date="2019-03" db="EMBL/GenBank/DDBJ databases">
        <title>Flavobacterium sp.</title>
        <authorList>
            <person name="Kim H."/>
        </authorList>
    </citation>
    <scope>NUCLEOTIDE SEQUENCE [LARGE SCALE GENOMIC DNA]</scope>
    <source>
        <strain evidence="2">GS13</strain>
    </source>
</reference>
<organism evidence="1 2">
    <name type="scientific">Flavobacterium nackdongense</name>
    <dbReference type="NCBI Taxonomy" id="2547394"/>
    <lineage>
        <taxon>Bacteria</taxon>
        <taxon>Pseudomonadati</taxon>
        <taxon>Bacteroidota</taxon>
        <taxon>Flavobacteriia</taxon>
        <taxon>Flavobacteriales</taxon>
        <taxon>Flavobacteriaceae</taxon>
        <taxon>Flavobacterium</taxon>
    </lineage>
</organism>
<dbReference type="Gene3D" id="3.30.2020.10">
    <property type="entry name" value="NE0471-like N-terminal domain"/>
    <property type="match status" value="1"/>
</dbReference>
<sequence>MKITVSNTDYNLDKPLSIIKAKNLGNYHILIEFNNGVEKFVDFADFLSKSQHQSIKKYLNETLFGTFKIIDGNLNWNDYDMIFPIADLYDGKI</sequence>
<dbReference type="InterPro" id="IPR036782">
    <property type="entry name" value="NE0471-like_N"/>
</dbReference>
<dbReference type="InterPro" id="IPR018841">
    <property type="entry name" value="DUF2442"/>
</dbReference>
<dbReference type="Proteomes" id="UP000291124">
    <property type="component" value="Chromosome"/>
</dbReference>
<dbReference type="RefSeq" id="WP_133277360.1">
    <property type="nucleotide sequence ID" value="NZ_CP037933.1"/>
</dbReference>
<keyword evidence="2" id="KW-1185">Reference proteome</keyword>
<name>A0A4P6YFZ5_9FLAO</name>
<protein>
    <submittedName>
        <fullName evidence="1">DUF2442 domain-containing protein</fullName>
    </submittedName>
</protein>
<dbReference type="EMBL" id="CP037933">
    <property type="protein sequence ID" value="QBN19844.1"/>
    <property type="molecule type" value="Genomic_DNA"/>
</dbReference>
<dbReference type="KEGG" id="fnk:E1750_13880"/>
<evidence type="ECO:0000313" key="2">
    <source>
        <dbReference type="Proteomes" id="UP000291124"/>
    </source>
</evidence>